<feature type="signal peptide" evidence="1">
    <location>
        <begin position="1"/>
        <end position="18"/>
    </location>
</feature>
<gene>
    <name evidence="2" type="ORF">BV133_2185</name>
</gene>
<organism evidence="2">
    <name type="scientific">Blastochloris viridis</name>
    <name type="common">Rhodopseudomonas viridis</name>
    <dbReference type="NCBI Taxonomy" id="1079"/>
    <lineage>
        <taxon>Bacteria</taxon>
        <taxon>Pseudomonadati</taxon>
        <taxon>Pseudomonadota</taxon>
        <taxon>Alphaproteobacteria</taxon>
        <taxon>Hyphomicrobiales</taxon>
        <taxon>Blastochloridaceae</taxon>
        <taxon>Blastochloris</taxon>
    </lineage>
</organism>
<name>A0A182D339_BLAVI</name>
<sequence length="184" mass="19126">MLPALCAALIALAAPASAEEASSGAAWRYGHHPQWGLSAFVTVDGESIGLRCMPDRGVARPAAALALTAGLVRPHPAFTDAEAVERYRFLGDPAMGEAVIARTAGGYFERAGTTCEVNLSAFQAARLLLYFDEGTDVTALDDDTAEAAPGVVARIPLTGAKEAIGQLVQACPAIRKDIDNECGI</sequence>
<protein>
    <submittedName>
        <fullName evidence="2">Uncharacterized protein</fullName>
    </submittedName>
</protein>
<accession>A0A182D339</accession>
<feature type="chain" id="PRO_5008116224" evidence="1">
    <location>
        <begin position="19"/>
        <end position="184"/>
    </location>
</feature>
<dbReference type="EMBL" id="AP014854">
    <property type="protein sequence ID" value="BAR99778.1"/>
    <property type="molecule type" value="Genomic_DNA"/>
</dbReference>
<proteinExistence type="predicted"/>
<reference evidence="2" key="1">
    <citation type="journal article" date="2015" name="Genome Announc.">
        <title>Complete Genome Sequence of the Bacteriochlorophyll b-Producing Photosynthetic Bacterium Blastochloris viridis.</title>
        <authorList>
            <person name="Tsukatani Y."/>
            <person name="Hirose Y."/>
            <person name="Harada J."/>
            <person name="Misawa N."/>
            <person name="Mori K."/>
            <person name="Inoue K."/>
            <person name="Tamiaki H."/>
        </authorList>
    </citation>
    <scope>NUCLEOTIDE SEQUENCE [LARGE SCALE GENOMIC DNA]</scope>
    <source>
        <strain evidence="2">DSM 133</strain>
    </source>
</reference>
<evidence type="ECO:0000256" key="1">
    <source>
        <dbReference type="SAM" id="SignalP"/>
    </source>
</evidence>
<evidence type="ECO:0000313" key="2">
    <source>
        <dbReference type="EMBL" id="BAR99778.1"/>
    </source>
</evidence>
<keyword evidence="1" id="KW-0732">Signal</keyword>
<dbReference type="AlphaFoldDB" id="A0A182D339"/>